<dbReference type="InterPro" id="IPR051799">
    <property type="entry name" value="NADH_flavin_oxidoreductase"/>
</dbReference>
<organism evidence="4 5">
    <name type="scientific">Solimonas fluminis</name>
    <dbReference type="NCBI Taxonomy" id="2086571"/>
    <lineage>
        <taxon>Bacteria</taxon>
        <taxon>Pseudomonadati</taxon>
        <taxon>Pseudomonadota</taxon>
        <taxon>Gammaproteobacteria</taxon>
        <taxon>Nevskiales</taxon>
        <taxon>Nevskiaceae</taxon>
        <taxon>Solimonas</taxon>
    </lineage>
</organism>
<dbReference type="Pfam" id="PF00724">
    <property type="entry name" value="Oxidored_FMN"/>
    <property type="match status" value="1"/>
</dbReference>
<evidence type="ECO:0000259" key="3">
    <source>
        <dbReference type="Pfam" id="PF00724"/>
    </source>
</evidence>
<proteinExistence type="predicted"/>
<dbReference type="AlphaFoldDB" id="A0A2S5TDH3"/>
<evidence type="ECO:0000313" key="4">
    <source>
        <dbReference type="EMBL" id="PPE73025.1"/>
    </source>
</evidence>
<comment type="caution">
    <text evidence="4">The sequence shown here is derived from an EMBL/GenBank/DDBJ whole genome shotgun (WGS) entry which is preliminary data.</text>
</comment>
<dbReference type="PANTHER" id="PTHR43656:SF2">
    <property type="entry name" value="BINDING OXIDOREDUCTASE, PUTATIVE (AFU_ORTHOLOGUE AFUA_2G08260)-RELATED"/>
    <property type="match status" value="1"/>
</dbReference>
<dbReference type="GO" id="GO:0016491">
    <property type="term" value="F:oxidoreductase activity"/>
    <property type="evidence" value="ECO:0007669"/>
    <property type="project" value="UniProtKB-KW"/>
</dbReference>
<gene>
    <name evidence="4" type="ORF">C3942_14425</name>
</gene>
<evidence type="ECO:0000313" key="5">
    <source>
        <dbReference type="Proteomes" id="UP000238220"/>
    </source>
</evidence>
<feature type="domain" description="NADH:flavin oxidoreductase/NADH oxidase N-terminal" evidence="3">
    <location>
        <begin position="9"/>
        <end position="325"/>
    </location>
</feature>
<name>A0A2S5TDH3_9GAMM</name>
<dbReference type="Gene3D" id="3.20.20.70">
    <property type="entry name" value="Aldolase class I"/>
    <property type="match status" value="1"/>
</dbReference>
<dbReference type="InterPro" id="IPR013785">
    <property type="entry name" value="Aldolase_TIM"/>
</dbReference>
<accession>A0A2S5TDH3</accession>
<dbReference type="RefSeq" id="WP_104231064.1">
    <property type="nucleotide sequence ID" value="NZ_PSNW01000008.1"/>
</dbReference>
<keyword evidence="1" id="KW-0285">Flavoprotein</keyword>
<dbReference type="InterPro" id="IPR001155">
    <property type="entry name" value="OxRdtase_FMN_N"/>
</dbReference>
<dbReference type="OrthoDB" id="8523426at2"/>
<dbReference type="Proteomes" id="UP000238220">
    <property type="component" value="Unassembled WGS sequence"/>
</dbReference>
<dbReference type="SUPFAM" id="SSF51395">
    <property type="entry name" value="FMN-linked oxidoreductases"/>
    <property type="match status" value="1"/>
</dbReference>
<sequence length="365" mass="40304">MDGKAPVTDLFAPISFAHGPAMKNRLMLSPLTNLQSHADGSLSDDEFHWLVKRAQGGFGMTMTCAAFVQMQGRGFPGQLGISDDSQLPGLTRLAAAIRREGSLATVQLHHAGVRSPKDLNDGLQPVGPSDFAETGARALSHAEVERLIEDFIAAAVRAQKAGFDGAEVHGAHGYVVAQFISEEFNQREDEFGGSLENRSRLLFRILDGIRERCGPEFNLGVRLSPERFGQKLSEILEISERLCREGRIDYIDLSLWDAFKEPNEEAYHGSSLLSWFTRLDRRQVRIGAAGKIRGAREALACLQAGADFVAIGRSAILHHDFPQLVHGNSEFQPVRTPVTADYLRSEGLGEKFVEYMRTWPKFVAE</sequence>
<evidence type="ECO:0000256" key="2">
    <source>
        <dbReference type="ARBA" id="ARBA00023002"/>
    </source>
</evidence>
<dbReference type="GO" id="GO:0010181">
    <property type="term" value="F:FMN binding"/>
    <property type="evidence" value="ECO:0007669"/>
    <property type="project" value="InterPro"/>
</dbReference>
<keyword evidence="2" id="KW-0560">Oxidoreductase</keyword>
<reference evidence="4 5" key="1">
    <citation type="submission" date="2018-02" db="EMBL/GenBank/DDBJ databases">
        <title>Genome sequencing of Solimonas sp. HR-BB.</title>
        <authorList>
            <person name="Lee Y."/>
            <person name="Jeon C.O."/>
        </authorList>
    </citation>
    <scope>NUCLEOTIDE SEQUENCE [LARGE SCALE GENOMIC DNA]</scope>
    <source>
        <strain evidence="4 5">HR-BB</strain>
    </source>
</reference>
<dbReference type="PANTHER" id="PTHR43656">
    <property type="entry name" value="BINDING OXIDOREDUCTASE, PUTATIVE (AFU_ORTHOLOGUE AFUA_2G08260)-RELATED"/>
    <property type="match status" value="1"/>
</dbReference>
<keyword evidence="5" id="KW-1185">Reference proteome</keyword>
<protein>
    <submittedName>
        <fullName evidence="4">NADH:flavin oxidoreductase</fullName>
    </submittedName>
</protein>
<evidence type="ECO:0000256" key="1">
    <source>
        <dbReference type="ARBA" id="ARBA00022630"/>
    </source>
</evidence>
<dbReference type="EMBL" id="PSNW01000008">
    <property type="protein sequence ID" value="PPE73025.1"/>
    <property type="molecule type" value="Genomic_DNA"/>
</dbReference>
<dbReference type="CDD" id="cd02803">
    <property type="entry name" value="OYE_like_FMN_family"/>
    <property type="match status" value="1"/>
</dbReference>